<dbReference type="PROSITE" id="PS00028">
    <property type="entry name" value="ZINC_FINGER_C2H2_1"/>
    <property type="match status" value="2"/>
</dbReference>
<feature type="region of interest" description="Disordered" evidence="12">
    <location>
        <begin position="179"/>
        <end position="205"/>
    </location>
</feature>
<dbReference type="InterPro" id="IPR013087">
    <property type="entry name" value="Znf_C2H2_type"/>
</dbReference>
<organism evidence="14 15">
    <name type="scientific">Ursus maritimus</name>
    <name type="common">Polar bear</name>
    <name type="synonym">Thalarctos maritimus</name>
    <dbReference type="NCBI Taxonomy" id="29073"/>
    <lineage>
        <taxon>Eukaryota</taxon>
        <taxon>Metazoa</taxon>
        <taxon>Chordata</taxon>
        <taxon>Craniata</taxon>
        <taxon>Vertebrata</taxon>
        <taxon>Euteleostomi</taxon>
        <taxon>Mammalia</taxon>
        <taxon>Eutheria</taxon>
        <taxon>Laurasiatheria</taxon>
        <taxon>Carnivora</taxon>
        <taxon>Caniformia</taxon>
        <taxon>Ursidae</taxon>
        <taxon>Ursus</taxon>
    </lineage>
</organism>
<evidence type="ECO:0000256" key="5">
    <source>
        <dbReference type="ARBA" id="ARBA00022771"/>
    </source>
</evidence>
<feature type="region of interest" description="Disordered" evidence="12">
    <location>
        <begin position="41"/>
        <end position="62"/>
    </location>
</feature>
<evidence type="ECO:0000256" key="8">
    <source>
        <dbReference type="ARBA" id="ARBA00023125"/>
    </source>
</evidence>
<dbReference type="PANTHER" id="PTHR45718:SF8">
    <property type="entry name" value="GLIS FAMILY ZINC FINGER 2"/>
    <property type="match status" value="1"/>
</dbReference>
<feature type="domain" description="C2H2-type" evidence="13">
    <location>
        <begin position="351"/>
        <end position="375"/>
    </location>
</feature>
<dbReference type="GO" id="GO:0008270">
    <property type="term" value="F:zinc ion binding"/>
    <property type="evidence" value="ECO:0007669"/>
    <property type="project" value="UniProtKB-KW"/>
</dbReference>
<keyword evidence="5 11" id="KW-0863">Zinc-finger</keyword>
<feature type="region of interest" description="Disordered" evidence="12">
    <location>
        <begin position="496"/>
        <end position="544"/>
    </location>
</feature>
<keyword evidence="7" id="KW-0805">Transcription regulation</keyword>
<evidence type="ECO:0000256" key="12">
    <source>
        <dbReference type="SAM" id="MobiDB-lite"/>
    </source>
</evidence>
<dbReference type="Gene3D" id="3.30.160.60">
    <property type="entry name" value="Classic Zinc Finger"/>
    <property type="match status" value="3"/>
</dbReference>
<dbReference type="PANTHER" id="PTHR45718">
    <property type="entry name" value="TRANSCRIPTIONAL ACTIVATOR CUBITUS INTERRUPTUS"/>
    <property type="match status" value="1"/>
</dbReference>
<evidence type="ECO:0000256" key="2">
    <source>
        <dbReference type="ARBA" id="ARBA00010831"/>
    </source>
</evidence>
<evidence type="ECO:0000256" key="7">
    <source>
        <dbReference type="ARBA" id="ARBA00023015"/>
    </source>
</evidence>
<sequence>MHSLDEPLDLKLSITKLRAAREKRERALSVVRHRALHRELGLVDDSPTPGSPGSPPSGFLLNPKFPEKVEGRFSAAPLVDLSLSPPSGLDSPNGSSSLSPERQGNGDLPAVPTAPDFQPLRYLEGVPSSFQFFLPLGSGGALHLPASSFLTAPKDKCLSPELPLPKQLVCRWAKVSGGARKRGAGVGGPTQTQNAPRPHSVTSSSSSCKTWWITSTTTTSSPRRTQGTAVTGRAVPAMAEASMPGEGGQGGAVGGREGAARVSGELSRAPLCPPWSRYKMLIHIRTHTNEKPHRCPTCSKSFSRLENLKIHNRSHTGEKPYVCPYEGCNKRYSNSSDRFKHTRTHYVDKPYYCKMPGCHKRYTDPSSLRKHIKAHGHFVSHEQQELLQLRPPPKPPLPTPDGSPYVSGAQIIIPNPAALFGGPGLPGLPLPLAPGPLDLSALACGNGGGGGGAGGMGPGLPGPILPLNLAKNPLLPSPFGAGGLGLPVVSLLAGSAGGKAEGEKGRGAVPARSLGMEGRKTPLERTESSRSRPSPDGLPLLPGTVLDLSTGVNSAASSPEALAPGWVVIPPGSVLLKPAVVN</sequence>
<feature type="region of interest" description="Disordered" evidence="12">
    <location>
        <begin position="84"/>
        <end position="113"/>
    </location>
</feature>
<dbReference type="OrthoDB" id="3214149at2759"/>
<dbReference type="GO" id="GO:0005634">
    <property type="term" value="C:nucleus"/>
    <property type="evidence" value="ECO:0007669"/>
    <property type="project" value="UniProtKB-SubCell"/>
</dbReference>
<dbReference type="SUPFAM" id="SSF57667">
    <property type="entry name" value="beta-beta-alpha zinc fingers"/>
    <property type="match status" value="2"/>
</dbReference>
<evidence type="ECO:0000313" key="15">
    <source>
        <dbReference type="RefSeq" id="XP_040491335.1"/>
    </source>
</evidence>
<keyword evidence="10" id="KW-0539">Nucleus</keyword>
<dbReference type="RefSeq" id="XP_040491335.1">
    <property type="nucleotide sequence ID" value="XM_040635401.1"/>
</dbReference>
<keyword evidence="8" id="KW-0238">DNA-binding</keyword>
<keyword evidence="14" id="KW-1185">Reference proteome</keyword>
<feature type="compositionally biased region" description="Basic and acidic residues" evidence="12">
    <location>
        <begin position="517"/>
        <end position="530"/>
    </location>
</feature>
<gene>
    <name evidence="15" type="primary">GLIS2</name>
</gene>
<evidence type="ECO:0000313" key="14">
    <source>
        <dbReference type="Proteomes" id="UP000261680"/>
    </source>
</evidence>
<keyword evidence="9" id="KW-0804">Transcription</keyword>
<protein>
    <submittedName>
        <fullName evidence="15">Zinc finger protein GLIS2 isoform X1</fullName>
    </submittedName>
</protein>
<dbReference type="GO" id="GO:0000978">
    <property type="term" value="F:RNA polymerase II cis-regulatory region sequence-specific DNA binding"/>
    <property type="evidence" value="ECO:0007669"/>
    <property type="project" value="TreeGrafter"/>
</dbReference>
<keyword evidence="4" id="KW-0677">Repeat</keyword>
<dbReference type="FunFam" id="3.30.160.60:FF:000310">
    <property type="entry name" value="GLIS family zinc finger 2"/>
    <property type="match status" value="1"/>
</dbReference>
<dbReference type="KEGG" id="umr:103668811"/>
<evidence type="ECO:0000256" key="3">
    <source>
        <dbReference type="ARBA" id="ARBA00022723"/>
    </source>
</evidence>
<feature type="domain" description="C2H2-type" evidence="13">
    <location>
        <begin position="321"/>
        <end position="350"/>
    </location>
</feature>
<evidence type="ECO:0000256" key="6">
    <source>
        <dbReference type="ARBA" id="ARBA00022833"/>
    </source>
</evidence>
<evidence type="ECO:0000256" key="11">
    <source>
        <dbReference type="PROSITE-ProRule" id="PRU00042"/>
    </source>
</evidence>
<dbReference type="FunFam" id="3.30.160.60:FF:000019">
    <property type="entry name" value="GLI family zinc finger 3"/>
    <property type="match status" value="1"/>
</dbReference>
<dbReference type="PROSITE" id="PS50157">
    <property type="entry name" value="ZINC_FINGER_C2H2_2"/>
    <property type="match status" value="3"/>
</dbReference>
<keyword evidence="6" id="KW-0862">Zinc</keyword>
<feature type="domain" description="C2H2-type" evidence="13">
    <location>
        <begin position="293"/>
        <end position="320"/>
    </location>
</feature>
<dbReference type="GeneID" id="103668811"/>
<evidence type="ECO:0000256" key="10">
    <source>
        <dbReference type="ARBA" id="ARBA00023242"/>
    </source>
</evidence>
<reference evidence="15" key="1">
    <citation type="submission" date="2025-08" db="UniProtKB">
        <authorList>
            <consortium name="RefSeq"/>
        </authorList>
    </citation>
    <scope>IDENTIFICATION</scope>
    <source>
        <tissue evidence="15">Whole blood</tissue>
    </source>
</reference>
<dbReference type="InterPro" id="IPR036236">
    <property type="entry name" value="Znf_C2H2_sf"/>
</dbReference>
<evidence type="ECO:0000256" key="4">
    <source>
        <dbReference type="ARBA" id="ARBA00022737"/>
    </source>
</evidence>
<comment type="subcellular location">
    <subcellularLocation>
        <location evidence="1">Nucleus</location>
    </subcellularLocation>
</comment>
<dbReference type="GO" id="GO:0000981">
    <property type="term" value="F:DNA-binding transcription factor activity, RNA polymerase II-specific"/>
    <property type="evidence" value="ECO:0007669"/>
    <property type="project" value="TreeGrafter"/>
</dbReference>
<dbReference type="AlphaFoldDB" id="A0A8M1G921"/>
<feature type="compositionally biased region" description="Low complexity" evidence="12">
    <location>
        <begin position="84"/>
        <end position="100"/>
    </location>
</feature>
<accession>A0A8M1G921</accession>
<dbReference type="FunFam" id="3.30.160.60:FF:000359">
    <property type="entry name" value="GLIS family zinc finger 2"/>
    <property type="match status" value="1"/>
</dbReference>
<evidence type="ECO:0000259" key="13">
    <source>
        <dbReference type="PROSITE" id="PS50157"/>
    </source>
</evidence>
<dbReference type="CTD" id="84662"/>
<comment type="similarity">
    <text evidence="2">Belongs to the GLI C2H2-type zinc-finger protein family.</text>
</comment>
<evidence type="ECO:0000256" key="1">
    <source>
        <dbReference type="ARBA" id="ARBA00004123"/>
    </source>
</evidence>
<dbReference type="Proteomes" id="UP000261680">
    <property type="component" value="Unplaced"/>
</dbReference>
<name>A0A8M1G921_URSMA</name>
<dbReference type="Pfam" id="PF00096">
    <property type="entry name" value="zf-C2H2"/>
    <property type="match status" value="3"/>
</dbReference>
<dbReference type="InterPro" id="IPR043359">
    <property type="entry name" value="GLI-like"/>
</dbReference>
<proteinExistence type="inferred from homology"/>
<dbReference type="SMART" id="SM00355">
    <property type="entry name" value="ZnF_C2H2"/>
    <property type="match status" value="3"/>
</dbReference>
<keyword evidence="3" id="KW-0479">Metal-binding</keyword>
<evidence type="ECO:0000256" key="9">
    <source>
        <dbReference type="ARBA" id="ARBA00023163"/>
    </source>
</evidence>